<accession>A0ABQ9I0C6</accession>
<organism evidence="2 3">
    <name type="scientific">Dryococelus australis</name>
    <dbReference type="NCBI Taxonomy" id="614101"/>
    <lineage>
        <taxon>Eukaryota</taxon>
        <taxon>Metazoa</taxon>
        <taxon>Ecdysozoa</taxon>
        <taxon>Arthropoda</taxon>
        <taxon>Hexapoda</taxon>
        <taxon>Insecta</taxon>
        <taxon>Pterygota</taxon>
        <taxon>Neoptera</taxon>
        <taxon>Polyneoptera</taxon>
        <taxon>Phasmatodea</taxon>
        <taxon>Verophasmatodea</taxon>
        <taxon>Anareolatae</taxon>
        <taxon>Phasmatidae</taxon>
        <taxon>Eurycanthinae</taxon>
        <taxon>Dryococelus</taxon>
    </lineage>
</organism>
<feature type="region of interest" description="Disordered" evidence="1">
    <location>
        <begin position="54"/>
        <end position="77"/>
    </location>
</feature>
<sequence length="77" mass="8343">MTQVAFSRAFSLRKIASGFNSTGIFPLYPGVLSDDDFLASYVTERNPEVTNLITASLPDSSPPEQENTSLECGTVKL</sequence>
<evidence type="ECO:0000313" key="2">
    <source>
        <dbReference type="EMBL" id="KAJ8890102.1"/>
    </source>
</evidence>
<name>A0ABQ9I0C6_9NEOP</name>
<comment type="caution">
    <text evidence="2">The sequence shown here is derived from an EMBL/GenBank/DDBJ whole genome shotgun (WGS) entry which is preliminary data.</text>
</comment>
<protein>
    <submittedName>
        <fullName evidence="2">Uncharacterized protein</fullName>
    </submittedName>
</protein>
<reference evidence="2 3" key="1">
    <citation type="submission" date="2023-02" db="EMBL/GenBank/DDBJ databases">
        <title>LHISI_Scaffold_Assembly.</title>
        <authorList>
            <person name="Stuart O.P."/>
            <person name="Cleave R."/>
            <person name="Magrath M.J.L."/>
            <person name="Mikheyev A.S."/>
        </authorList>
    </citation>
    <scope>NUCLEOTIDE SEQUENCE [LARGE SCALE GENOMIC DNA]</scope>
    <source>
        <strain evidence="2">Daus_M_001</strain>
        <tissue evidence="2">Leg muscle</tissue>
    </source>
</reference>
<feature type="compositionally biased region" description="Polar residues" evidence="1">
    <location>
        <begin position="54"/>
        <end position="71"/>
    </location>
</feature>
<keyword evidence="3" id="KW-1185">Reference proteome</keyword>
<evidence type="ECO:0000256" key="1">
    <source>
        <dbReference type="SAM" id="MobiDB-lite"/>
    </source>
</evidence>
<evidence type="ECO:0000313" key="3">
    <source>
        <dbReference type="Proteomes" id="UP001159363"/>
    </source>
</evidence>
<dbReference type="Proteomes" id="UP001159363">
    <property type="component" value="Chromosome 3"/>
</dbReference>
<dbReference type="EMBL" id="JARBHB010000003">
    <property type="protein sequence ID" value="KAJ8890102.1"/>
    <property type="molecule type" value="Genomic_DNA"/>
</dbReference>
<proteinExistence type="predicted"/>
<gene>
    <name evidence="2" type="ORF">PR048_009609</name>
</gene>